<dbReference type="InterPro" id="IPR009836">
    <property type="entry name" value="GRDP-like"/>
</dbReference>
<evidence type="ECO:0000313" key="3">
    <source>
        <dbReference type="Proteomes" id="UP000009096"/>
    </source>
</evidence>
<dbReference type="RefSeq" id="XP_018761054.1">
    <property type="nucleotide sequence ID" value="XM_018902351.1"/>
</dbReference>
<dbReference type="STRING" id="334819.W7MTQ6"/>
<evidence type="ECO:0000313" key="2">
    <source>
        <dbReference type="EMBL" id="EWG54863.1"/>
    </source>
</evidence>
<dbReference type="VEuPathDB" id="FungiDB:FVEG_12969"/>
<reference evidence="2 3" key="1">
    <citation type="journal article" date="2010" name="Nature">
        <title>Comparative genomics reveals mobile pathogenicity chromosomes in Fusarium.</title>
        <authorList>
            <person name="Ma L.J."/>
            <person name="van der Does H.C."/>
            <person name="Borkovich K.A."/>
            <person name="Coleman J.J."/>
            <person name="Daboussi M.J."/>
            <person name="Di Pietro A."/>
            <person name="Dufresne M."/>
            <person name="Freitag M."/>
            <person name="Grabherr M."/>
            <person name="Henrissat B."/>
            <person name="Houterman P.M."/>
            <person name="Kang S."/>
            <person name="Shim W.B."/>
            <person name="Woloshuk C."/>
            <person name="Xie X."/>
            <person name="Xu J.R."/>
            <person name="Antoniw J."/>
            <person name="Baker S.E."/>
            <person name="Bluhm B.H."/>
            <person name="Breakspear A."/>
            <person name="Brown D.W."/>
            <person name="Butchko R.A."/>
            <person name="Chapman S."/>
            <person name="Coulson R."/>
            <person name="Coutinho P.M."/>
            <person name="Danchin E.G."/>
            <person name="Diener A."/>
            <person name="Gale L.R."/>
            <person name="Gardiner D.M."/>
            <person name="Goff S."/>
            <person name="Hammond-Kosack K.E."/>
            <person name="Hilburn K."/>
            <person name="Hua-Van A."/>
            <person name="Jonkers W."/>
            <person name="Kazan K."/>
            <person name="Kodira C.D."/>
            <person name="Koehrsen M."/>
            <person name="Kumar L."/>
            <person name="Lee Y.H."/>
            <person name="Li L."/>
            <person name="Manners J.M."/>
            <person name="Miranda-Saavedra D."/>
            <person name="Mukherjee M."/>
            <person name="Park G."/>
            <person name="Park J."/>
            <person name="Park S.Y."/>
            <person name="Proctor R.H."/>
            <person name="Regev A."/>
            <person name="Ruiz-Roldan M.C."/>
            <person name="Sain D."/>
            <person name="Sakthikumar S."/>
            <person name="Sykes S."/>
            <person name="Schwartz D.C."/>
            <person name="Turgeon B.G."/>
            <person name="Wapinski I."/>
            <person name="Yoder O."/>
            <person name="Young S."/>
            <person name="Zeng Q."/>
            <person name="Zhou S."/>
            <person name="Galagan J."/>
            <person name="Cuomo C.A."/>
            <person name="Kistler H.C."/>
            <person name="Rep M."/>
        </authorList>
    </citation>
    <scope>NUCLEOTIDE SEQUENCE [LARGE SCALE GENOMIC DNA]</scope>
    <source>
        <strain evidence="3">M3125 / FGSC 7600</strain>
    </source>
</reference>
<dbReference type="EMBL" id="CM000588">
    <property type="protein sequence ID" value="EWG54863.1"/>
    <property type="molecule type" value="Genomic_DNA"/>
</dbReference>
<dbReference type="PANTHER" id="PTHR34365:SF7">
    <property type="entry name" value="GLYCINE-RICH DOMAIN-CONTAINING PROTEIN 1"/>
    <property type="match status" value="1"/>
</dbReference>
<proteinExistence type="predicted"/>
<gene>
    <name evidence="2" type="ORF">FVEG_12969</name>
</gene>
<organism evidence="2 3">
    <name type="scientific">Gibberella moniliformis (strain M3125 / FGSC 7600)</name>
    <name type="common">Maize ear and stalk rot fungus</name>
    <name type="synonym">Fusarium verticillioides</name>
    <dbReference type="NCBI Taxonomy" id="334819"/>
    <lineage>
        <taxon>Eukaryota</taxon>
        <taxon>Fungi</taxon>
        <taxon>Dikarya</taxon>
        <taxon>Ascomycota</taxon>
        <taxon>Pezizomycotina</taxon>
        <taxon>Sordariomycetes</taxon>
        <taxon>Hypocreomycetidae</taxon>
        <taxon>Hypocreales</taxon>
        <taxon>Nectriaceae</taxon>
        <taxon>Fusarium</taxon>
        <taxon>Fusarium fujikuroi species complex</taxon>
    </lineage>
</organism>
<evidence type="ECO:0000256" key="1">
    <source>
        <dbReference type="SAM" id="Coils"/>
    </source>
</evidence>
<dbReference type="PANTHER" id="PTHR34365">
    <property type="entry name" value="ENOLASE (DUF1399)"/>
    <property type="match status" value="1"/>
</dbReference>
<dbReference type="AlphaFoldDB" id="W7MTQ6"/>
<dbReference type="Proteomes" id="UP000009096">
    <property type="component" value="Chromosome 11"/>
</dbReference>
<dbReference type="KEGG" id="fvr:FVEG_12969"/>
<dbReference type="eggNOG" id="ENOG502RYJ5">
    <property type="taxonomic scope" value="Eukaryota"/>
</dbReference>
<accession>W7MTQ6</accession>
<feature type="coiled-coil region" evidence="1">
    <location>
        <begin position="629"/>
        <end position="661"/>
    </location>
</feature>
<sequence>MAAPPAYQAVDDAPAPVPDDLISPFTDLQIDSLPHEPDSSTCLAHLRLLFAFEALKEDVGYTDGLWGLWDTRADGNMVVHENGDVDEHPAAGEFNRELEDKKKSLSKIREKRWALFVARAVDRYEAWWDSLPRELSPLTEGVMTDKNSPSYAQFPVGDAPRWWEKKTLPPLDVLMVYHSHMLNPHNFLEDCIRQGHRQFWQSGMPWGLVNAAIDGSFSYNVSDDDKARWVAQTGRQWDNVDDSLVKTISCPNKNCAQAFDVPWTTCGLEETPKSPDRPGLMGAGYGDIRFEARCPKCNTRVTKETLSVAKFCKDAENVVLKSYPMPGTILWPNSGTPVPITVRQGNSFVNAPFDQRMFPNRMIQHVLRIQIQNLLDSPDPEDPPTMETVRKLIESEALLKPSALATINGSVARGRAGLVPAFSKVCIRKMMSRYWENFSPFALDLCGAVMRQGIFAGKMCKLDWLHSPTARETMDRCCLKYNRFMRIIAKNPKKTAVPTLDVDLGWHTHQLMPLSYFVYTTKRVFKYVRHDDKIEDEKLNDGFEWTSKIYQEMFDEVYSECTCWYCESVRAAHVTSIGRVLKLSHSEKIADKFYESGAADMCPPDNSAHISSHNAVRTSNEGLVAASHVEKVQNRLREVQNKRLEENYQKACKRAEKKGRKLPPKDQYYDHWGYSYWMYGPFMAPVVFVPVAYAYGAAPGCAAGSCGGNAAGGGCAGGGDGGGCAGAACSGAGGCGGGGGGCGGGGCGGGGGGCGGGGGS</sequence>
<keyword evidence="1" id="KW-0175">Coiled coil</keyword>
<dbReference type="GeneID" id="30070362"/>
<name>W7MTQ6_GIBM7</name>
<dbReference type="Pfam" id="PF07173">
    <property type="entry name" value="GRDP-like"/>
    <property type="match status" value="1"/>
</dbReference>
<protein>
    <submittedName>
        <fullName evidence="2">Uncharacterized protein</fullName>
    </submittedName>
</protein>
<dbReference type="OrthoDB" id="2684236at2759"/>
<keyword evidence="3" id="KW-1185">Reference proteome</keyword>
<dbReference type="EMBL" id="DS022262">
    <property type="protein sequence ID" value="EWG54863.1"/>
    <property type="molecule type" value="Genomic_DNA"/>
</dbReference>